<name>A0A679J096_9HYPH</name>
<reference evidence="1" key="1">
    <citation type="submission" date="2019-12" db="EMBL/GenBank/DDBJ databases">
        <authorList>
            <person name="Cremers G."/>
        </authorList>
    </citation>
    <scope>NUCLEOTIDE SEQUENCE</scope>
    <source>
        <strain evidence="1">Mbul1</strain>
    </source>
</reference>
<protein>
    <submittedName>
        <fullName evidence="1">Uncharacterized protein</fullName>
    </submittedName>
</protein>
<sequence>MTAINVIKQSDSVHMLTDGATCRDGSRYAASTCKAFPVPHLNAVIATSGSLMWSPLILSNLLLSVTTYDELKRWAPTLLSKAVGEASHVFIGEGTPEVLLVVAGLSETTGPDAFSVTTCERIAEPWVALTHGDCSLWPSTPEIQAEFHEAYGDVTSGDELDPARWGVRAIEMQRRHPEAIIGGFVQLTSVTRDGISTHIVHRWDEPIVGVHADAA</sequence>
<accession>A0A679J096</accession>
<proteinExistence type="predicted"/>
<dbReference type="AlphaFoldDB" id="A0A679J096"/>
<organism evidence="1">
    <name type="scientific">Methylobacterium bullatum</name>
    <dbReference type="NCBI Taxonomy" id="570505"/>
    <lineage>
        <taxon>Bacteria</taxon>
        <taxon>Pseudomonadati</taxon>
        <taxon>Pseudomonadota</taxon>
        <taxon>Alphaproteobacteria</taxon>
        <taxon>Hyphomicrobiales</taxon>
        <taxon>Methylobacteriaceae</taxon>
        <taxon>Methylobacterium</taxon>
    </lineage>
</organism>
<evidence type="ECO:0000313" key="1">
    <source>
        <dbReference type="EMBL" id="CAA2101970.1"/>
    </source>
</evidence>
<dbReference type="EMBL" id="LR743504">
    <property type="protein sequence ID" value="CAA2101970.1"/>
    <property type="molecule type" value="Genomic_DNA"/>
</dbReference>
<gene>
    <name evidence="1" type="ORF">MBUL_01448</name>
</gene>